<keyword evidence="2" id="KW-1277">Toxin-antitoxin system</keyword>
<evidence type="ECO:0000313" key="3">
    <source>
        <dbReference type="EMBL" id="RVU36899.1"/>
    </source>
</evidence>
<dbReference type="InterPro" id="IPR022789">
    <property type="entry name" value="ParD"/>
</dbReference>
<reference evidence="4" key="1">
    <citation type="submission" date="2019-01" db="EMBL/GenBank/DDBJ databases">
        <title>Gri0909 isolated from a small marine red alga.</title>
        <authorList>
            <person name="Kim J."/>
            <person name="Jeong S.E."/>
            <person name="Jeon C.O."/>
        </authorList>
    </citation>
    <scope>NUCLEOTIDE SEQUENCE [LARGE SCALE GENOMIC DNA]</scope>
    <source>
        <strain evidence="4">Gri0909</strain>
    </source>
</reference>
<dbReference type="EMBL" id="SADE01000002">
    <property type="protein sequence ID" value="RVU36899.1"/>
    <property type="molecule type" value="Genomic_DNA"/>
</dbReference>
<name>A0A3S2Z9T2_9PROT</name>
<evidence type="ECO:0000256" key="2">
    <source>
        <dbReference type="ARBA" id="ARBA00022649"/>
    </source>
</evidence>
<dbReference type="OrthoDB" id="9811310at2"/>
<comment type="similarity">
    <text evidence="1">Belongs to the ParD antitoxin family.</text>
</comment>
<dbReference type="NCBIfam" id="TIGR02606">
    <property type="entry name" value="antidote_CC2985"/>
    <property type="match status" value="1"/>
</dbReference>
<gene>
    <name evidence="3" type="ORF">EOI86_12420</name>
</gene>
<proteinExistence type="inferred from homology"/>
<evidence type="ECO:0000313" key="4">
    <source>
        <dbReference type="Proteomes" id="UP000287447"/>
    </source>
</evidence>
<organism evidence="3 4">
    <name type="scientific">Hwanghaeella grinnelliae</name>
    <dbReference type="NCBI Taxonomy" id="2500179"/>
    <lineage>
        <taxon>Bacteria</taxon>
        <taxon>Pseudomonadati</taxon>
        <taxon>Pseudomonadota</taxon>
        <taxon>Alphaproteobacteria</taxon>
        <taxon>Rhodospirillales</taxon>
        <taxon>Rhodospirillaceae</taxon>
        <taxon>Hwanghaeella</taxon>
    </lineage>
</organism>
<dbReference type="GO" id="GO:0006355">
    <property type="term" value="P:regulation of DNA-templated transcription"/>
    <property type="evidence" value="ECO:0007669"/>
    <property type="project" value="InterPro"/>
</dbReference>
<dbReference type="PANTHER" id="PTHR36582:SF2">
    <property type="entry name" value="ANTITOXIN PARD"/>
    <property type="match status" value="1"/>
</dbReference>
<accession>A0A3S2Z9T2</accession>
<dbReference type="InterPro" id="IPR010985">
    <property type="entry name" value="Ribbon_hlx_hlx"/>
</dbReference>
<protein>
    <submittedName>
        <fullName evidence="3">Type II toxin-antitoxin system ParD family antitoxin</fullName>
    </submittedName>
</protein>
<comment type="caution">
    <text evidence="3">The sequence shown here is derived from an EMBL/GenBank/DDBJ whole genome shotgun (WGS) entry which is preliminary data.</text>
</comment>
<dbReference type="Pfam" id="PF03693">
    <property type="entry name" value="ParD_antitoxin"/>
    <property type="match status" value="1"/>
</dbReference>
<dbReference type="Proteomes" id="UP000287447">
    <property type="component" value="Unassembled WGS sequence"/>
</dbReference>
<dbReference type="PANTHER" id="PTHR36582">
    <property type="entry name" value="ANTITOXIN PARD"/>
    <property type="match status" value="1"/>
</dbReference>
<dbReference type="SUPFAM" id="SSF47598">
    <property type="entry name" value="Ribbon-helix-helix"/>
    <property type="match status" value="1"/>
</dbReference>
<dbReference type="AlphaFoldDB" id="A0A3S2Z9T2"/>
<keyword evidence="4" id="KW-1185">Reference proteome</keyword>
<sequence length="83" mass="9311">MIKKSITVTEQQEEWIQAQLASGHYASDSEVVREAIREKQLRSAEIERIRAALIQAEEGGFASLGKDDIRRSVQDELKKNGGL</sequence>
<dbReference type="InterPro" id="IPR038296">
    <property type="entry name" value="ParD_sf"/>
</dbReference>
<dbReference type="Gene3D" id="6.10.10.120">
    <property type="entry name" value="Antitoxin ParD1-like"/>
    <property type="match status" value="1"/>
</dbReference>
<evidence type="ECO:0000256" key="1">
    <source>
        <dbReference type="ARBA" id="ARBA00008580"/>
    </source>
</evidence>